<dbReference type="AlphaFoldDB" id="Q22R52"/>
<evidence type="ECO:0000313" key="1">
    <source>
        <dbReference type="EMBL" id="EAR88270.2"/>
    </source>
</evidence>
<dbReference type="InParanoid" id="Q22R52"/>
<dbReference type="RefSeq" id="XP_001008515.2">
    <property type="nucleotide sequence ID" value="XM_001008515.2"/>
</dbReference>
<dbReference type="HOGENOM" id="CLU_476113_0_0_1"/>
<proteinExistence type="predicted"/>
<evidence type="ECO:0008006" key="3">
    <source>
        <dbReference type="Google" id="ProtNLM"/>
    </source>
</evidence>
<name>Q22R52_TETTS</name>
<accession>Q22R52</accession>
<keyword evidence="2" id="KW-1185">Reference proteome</keyword>
<dbReference type="EMBL" id="GG662845">
    <property type="protein sequence ID" value="EAR88270.2"/>
    <property type="molecule type" value="Genomic_DNA"/>
</dbReference>
<organism evidence="1 2">
    <name type="scientific">Tetrahymena thermophila (strain SB210)</name>
    <dbReference type="NCBI Taxonomy" id="312017"/>
    <lineage>
        <taxon>Eukaryota</taxon>
        <taxon>Sar</taxon>
        <taxon>Alveolata</taxon>
        <taxon>Ciliophora</taxon>
        <taxon>Intramacronucleata</taxon>
        <taxon>Oligohymenophorea</taxon>
        <taxon>Hymenostomatida</taxon>
        <taxon>Tetrahymenina</taxon>
        <taxon>Tetrahymenidae</taxon>
        <taxon>Tetrahymena</taxon>
    </lineage>
</organism>
<protein>
    <recommendedName>
        <fullName evidence="3">Zinc finger, C2H2 type family protein</fullName>
    </recommendedName>
</protein>
<dbReference type="GeneID" id="7828763"/>
<dbReference type="KEGG" id="tet:TTHERM_00024290"/>
<reference evidence="2" key="1">
    <citation type="journal article" date="2006" name="PLoS Biol.">
        <title>Macronuclear genome sequence of the ciliate Tetrahymena thermophila, a model eukaryote.</title>
        <authorList>
            <person name="Eisen J.A."/>
            <person name="Coyne R.S."/>
            <person name="Wu M."/>
            <person name="Wu D."/>
            <person name="Thiagarajan M."/>
            <person name="Wortman J.R."/>
            <person name="Badger J.H."/>
            <person name="Ren Q."/>
            <person name="Amedeo P."/>
            <person name="Jones K.M."/>
            <person name="Tallon L.J."/>
            <person name="Delcher A.L."/>
            <person name="Salzberg S.L."/>
            <person name="Silva J.C."/>
            <person name="Haas B.J."/>
            <person name="Majoros W.H."/>
            <person name="Farzad M."/>
            <person name="Carlton J.M."/>
            <person name="Smith R.K. Jr."/>
            <person name="Garg J."/>
            <person name="Pearlman R.E."/>
            <person name="Karrer K.M."/>
            <person name="Sun L."/>
            <person name="Manning G."/>
            <person name="Elde N.C."/>
            <person name="Turkewitz A.P."/>
            <person name="Asai D.J."/>
            <person name="Wilkes D.E."/>
            <person name="Wang Y."/>
            <person name="Cai H."/>
            <person name="Collins K."/>
            <person name="Stewart B.A."/>
            <person name="Lee S.R."/>
            <person name="Wilamowska K."/>
            <person name="Weinberg Z."/>
            <person name="Ruzzo W.L."/>
            <person name="Wloga D."/>
            <person name="Gaertig J."/>
            <person name="Frankel J."/>
            <person name="Tsao C.-C."/>
            <person name="Gorovsky M.A."/>
            <person name="Keeling P.J."/>
            <person name="Waller R.F."/>
            <person name="Patron N.J."/>
            <person name="Cherry J.M."/>
            <person name="Stover N.A."/>
            <person name="Krieger C.J."/>
            <person name="del Toro C."/>
            <person name="Ryder H.F."/>
            <person name="Williamson S.C."/>
            <person name="Barbeau R.A."/>
            <person name="Hamilton E.P."/>
            <person name="Orias E."/>
        </authorList>
    </citation>
    <scope>NUCLEOTIDE SEQUENCE [LARGE SCALE GENOMIC DNA]</scope>
    <source>
        <strain evidence="2">SB210</strain>
    </source>
</reference>
<evidence type="ECO:0000313" key="2">
    <source>
        <dbReference type="Proteomes" id="UP000009168"/>
    </source>
</evidence>
<sequence length="531" mass="62715">MDCCEDTFDILQTVQQQTDNIHCQTESFQEFKLYQQNSLSNDMDKQRDYQDEDYYQDNNSIYGSSNKKTCSQDHNFNGEYQQNFFLLDQTPTQNSDSNYPNKIIISNQIFDCTQDNIFNSVMSGLPISQDSHKNPDQFLCKFQEIQEEEKNLQYNDDKINQEGINYYEIQCMCIGSLNEDNLIQNNNQIINQQIKITPQIINNQTENTTQKNQNQQLFSDQNIQLQQINNQYPQQQYSSLEHCPQNLYENINNSQISEEITNINTNFHINSQNCQVLNGKNMTSRIFNNFDDYLSYQNIQKQLEITNYHEQSIKENQLKTYKQDDEFPESQFIQTNGINSKLKLTQYTSHQPNKTISNKTKIEQILVQNYQLTQNVFDLENVQKVVTYLCKILRPYFPDFDRLNQKQSDPNISKVIGFIRKVVVDYYKRLGEPIQQQDKPNRQTHCMCSLDKQYKNLSGLCNHIKNHHEKTPIWCWSVKINEKVGRRPEAIPEISPNNQKQSQKKSFASKAKRFCISNFNQYVSYTRHSQN</sequence>
<dbReference type="Proteomes" id="UP000009168">
    <property type="component" value="Unassembled WGS sequence"/>
</dbReference>
<gene>
    <name evidence="1" type="ORF">TTHERM_00024290</name>
</gene>